<feature type="domain" description="Spore germination protein N-terminal" evidence="9">
    <location>
        <begin position="27"/>
        <end position="201"/>
    </location>
</feature>
<reference evidence="10 11" key="1">
    <citation type="submission" date="2016-11" db="EMBL/GenBank/DDBJ databases">
        <authorList>
            <person name="Jaros S."/>
            <person name="Januszkiewicz K."/>
            <person name="Wedrychowicz H."/>
        </authorList>
    </citation>
    <scope>NUCLEOTIDE SEQUENCE [LARGE SCALE GENOMIC DNA]</scope>
    <source>
        <strain evidence="10 11">CGMCC 1.10681</strain>
    </source>
</reference>
<evidence type="ECO:0000256" key="4">
    <source>
        <dbReference type="ARBA" id="ARBA00022729"/>
    </source>
</evidence>
<keyword evidence="11" id="KW-1185">Reference proteome</keyword>
<gene>
    <name evidence="10" type="ORF">SAMN05216179_2996</name>
</gene>
<feature type="domain" description="Spore germination GerAC-like C-terminal" evidence="8">
    <location>
        <begin position="213"/>
        <end position="385"/>
    </location>
</feature>
<dbReference type="InterPro" id="IPR038501">
    <property type="entry name" value="Spore_GerAC_C_sf"/>
</dbReference>
<keyword evidence="6" id="KW-0564">Palmitate</keyword>
<dbReference type="Pfam" id="PF25198">
    <property type="entry name" value="Spore_GerAC_N"/>
    <property type="match status" value="1"/>
</dbReference>
<dbReference type="PANTHER" id="PTHR35789">
    <property type="entry name" value="SPORE GERMINATION PROTEIN B3"/>
    <property type="match status" value="1"/>
</dbReference>
<dbReference type="AlphaFoldDB" id="A0A1M7QAH9"/>
<keyword evidence="3" id="KW-0309">Germination</keyword>
<evidence type="ECO:0000259" key="9">
    <source>
        <dbReference type="Pfam" id="PF25198"/>
    </source>
</evidence>
<evidence type="ECO:0000313" key="10">
    <source>
        <dbReference type="EMBL" id="SHN27747.1"/>
    </source>
</evidence>
<keyword evidence="5" id="KW-0472">Membrane</keyword>
<evidence type="ECO:0000256" key="3">
    <source>
        <dbReference type="ARBA" id="ARBA00022544"/>
    </source>
</evidence>
<evidence type="ECO:0000256" key="2">
    <source>
        <dbReference type="ARBA" id="ARBA00007886"/>
    </source>
</evidence>
<keyword evidence="7" id="KW-0449">Lipoprotein</keyword>
<evidence type="ECO:0000313" key="11">
    <source>
        <dbReference type="Proteomes" id="UP000184184"/>
    </source>
</evidence>
<dbReference type="Proteomes" id="UP000184184">
    <property type="component" value="Unassembled WGS sequence"/>
</dbReference>
<name>A0A1M7QAH9_9BACI</name>
<accession>A0A1M7QAH9</accession>
<dbReference type="STRING" id="1027249.SAMN05216179_2996"/>
<dbReference type="GO" id="GO:0016020">
    <property type="term" value="C:membrane"/>
    <property type="evidence" value="ECO:0007669"/>
    <property type="project" value="UniProtKB-SubCell"/>
</dbReference>
<dbReference type="InterPro" id="IPR008844">
    <property type="entry name" value="Spore_GerAC-like"/>
</dbReference>
<proteinExistence type="inferred from homology"/>
<protein>
    <submittedName>
        <fullName evidence="10">Spore germination protein KC</fullName>
    </submittedName>
</protein>
<organism evidence="10 11">
    <name type="scientific">Gracilibacillus kekensis</name>
    <dbReference type="NCBI Taxonomy" id="1027249"/>
    <lineage>
        <taxon>Bacteria</taxon>
        <taxon>Bacillati</taxon>
        <taxon>Bacillota</taxon>
        <taxon>Bacilli</taxon>
        <taxon>Bacillales</taxon>
        <taxon>Bacillaceae</taxon>
        <taxon>Gracilibacillus</taxon>
    </lineage>
</organism>
<sequence length="395" mass="44728">MFGELTVLRKLMLILFIFITFLSGCWDAQELTEVGIIASMAIDKDENSGEYILTSQYLRPSAESTFVSSQEEPFLIVSIKGRTISELMRKANHKIDRRGFYAHNKIVVVSEEVAKDGLISIFETFQREQEVRSYVWLAVARETSAASILEKKHNSISKLPANFLYSLFDNAEYDAVASSLLTFYKDALEMGNSPVLGVLTIEDERSQKDLSLSGGAVFKKDKLVGFISNEETMAYNWITNKNKNSQKGALTFPYKKNDYITLDLSELESKIIPKATNKSDIALTIKIKKTVEIAEQQEVNNFPQRKEVVQFIEEVEKKAEAEIESKIIQVISKAQNEFQADIFGFGDTLNKKNPKVWKQVKDNWEVEFSNVSIDLDVQVEILNSGLIQGSLKPKQ</sequence>
<dbReference type="Pfam" id="PF05504">
    <property type="entry name" value="Spore_GerAC"/>
    <property type="match status" value="1"/>
</dbReference>
<evidence type="ECO:0000259" key="8">
    <source>
        <dbReference type="Pfam" id="PF05504"/>
    </source>
</evidence>
<dbReference type="InterPro" id="IPR057336">
    <property type="entry name" value="GerAC_N"/>
</dbReference>
<dbReference type="EMBL" id="FRCZ01000006">
    <property type="protein sequence ID" value="SHN27747.1"/>
    <property type="molecule type" value="Genomic_DNA"/>
</dbReference>
<dbReference type="OrthoDB" id="2569624at2"/>
<comment type="similarity">
    <text evidence="2">Belongs to the GerABKC lipoprotein family.</text>
</comment>
<dbReference type="Gene3D" id="6.20.190.10">
    <property type="entry name" value="Nutrient germinant receptor protein C, domain 1"/>
    <property type="match status" value="1"/>
</dbReference>
<comment type="subcellular location">
    <subcellularLocation>
        <location evidence="1">Membrane</location>
        <topology evidence="1">Lipid-anchor</topology>
    </subcellularLocation>
</comment>
<dbReference type="PANTHER" id="PTHR35789:SF1">
    <property type="entry name" value="SPORE GERMINATION PROTEIN B3"/>
    <property type="match status" value="1"/>
</dbReference>
<evidence type="ECO:0000256" key="6">
    <source>
        <dbReference type="ARBA" id="ARBA00023139"/>
    </source>
</evidence>
<dbReference type="InterPro" id="IPR046953">
    <property type="entry name" value="Spore_GerAC-like_C"/>
</dbReference>
<dbReference type="Gene3D" id="3.30.300.210">
    <property type="entry name" value="Nutrient germinant receptor protein C, domain 3"/>
    <property type="match status" value="1"/>
</dbReference>
<keyword evidence="4" id="KW-0732">Signal</keyword>
<evidence type="ECO:0000256" key="5">
    <source>
        <dbReference type="ARBA" id="ARBA00023136"/>
    </source>
</evidence>
<dbReference type="GO" id="GO:0009847">
    <property type="term" value="P:spore germination"/>
    <property type="evidence" value="ECO:0007669"/>
    <property type="project" value="InterPro"/>
</dbReference>
<evidence type="ECO:0000256" key="1">
    <source>
        <dbReference type="ARBA" id="ARBA00004635"/>
    </source>
</evidence>
<evidence type="ECO:0000256" key="7">
    <source>
        <dbReference type="ARBA" id="ARBA00023288"/>
    </source>
</evidence>
<dbReference type="NCBIfam" id="TIGR02887">
    <property type="entry name" value="spore_ger_x_C"/>
    <property type="match status" value="1"/>
</dbReference>